<evidence type="ECO:0000256" key="2">
    <source>
        <dbReference type="SAM" id="Phobius"/>
    </source>
</evidence>
<feature type="domain" description="PA" evidence="3">
    <location>
        <begin position="1012"/>
        <end position="1097"/>
    </location>
</feature>
<dbReference type="PANTHER" id="PTHR10404">
    <property type="entry name" value="N-ACETYLATED-ALPHA-LINKED ACIDIC DIPEPTIDASE"/>
    <property type="match status" value="1"/>
</dbReference>
<feature type="transmembrane region" description="Helical" evidence="2">
    <location>
        <begin position="26"/>
        <end position="45"/>
    </location>
</feature>
<evidence type="ECO:0000259" key="5">
    <source>
        <dbReference type="Pfam" id="PF04389"/>
    </source>
</evidence>
<protein>
    <submittedName>
        <fullName evidence="6">Uncharacterized protein</fullName>
    </submittedName>
</protein>
<evidence type="ECO:0000313" key="6">
    <source>
        <dbReference type="EMBL" id="CAH3032322.1"/>
    </source>
</evidence>
<dbReference type="CDD" id="cd02121">
    <property type="entry name" value="PA_GCPII_like"/>
    <property type="match status" value="2"/>
</dbReference>
<keyword evidence="7" id="KW-1185">Reference proteome</keyword>
<reference evidence="6 7" key="1">
    <citation type="submission" date="2022-05" db="EMBL/GenBank/DDBJ databases">
        <authorList>
            <consortium name="Genoscope - CEA"/>
            <person name="William W."/>
        </authorList>
    </citation>
    <scope>NUCLEOTIDE SEQUENCE [LARGE SCALE GENOMIC DNA]</scope>
</reference>
<proteinExistence type="inferred from homology"/>
<gene>
    <name evidence="6" type="ORF">PLOB_00000398</name>
</gene>
<dbReference type="SUPFAM" id="SSF47672">
    <property type="entry name" value="Transferrin receptor-like dimerisation domain"/>
    <property type="match status" value="2"/>
</dbReference>
<sequence>MAVSNTGSKNTSMGKRYVEKISSRNLLKFCAFVGAICVFFLGGIYKNSIDLSDNQKSGEIKSRRQLPDFKSQLLNSFKAENLEENLRYFSQEPHFAGSRRNNDLARHIAAKWKDYGFDQVELTRYDVLLNTPRKDLKNKVEIHRNGEVVFEAQPYEKASDNICALRKDEVKGEKIPIFLGFSPSGKVKGEVVYANFGTEEDFGKLKDLDVSVKDKIVIIRQGRIFRGNKVSNSAFHGAAGAIIYTDPAQFAPEGTQNTFPYSWWLPDSGTQRGSSMCGAGPGDPLTPGYPSIDGIYRNKIDKSGLPKIPVTAMSYKDAKEILRRMKGPKAPKSWQGGLELTYHLGPGFSDKNLSLHLDVNNKLETKAIYNVIGQIRGSEEPDRYVLVGNHRDAWAFGAADPSSGTSVLMELSRGLGDLLKAGWRPRRTMFLCSWDAEEVSVVGSTEWVEENAHVLQGRAVGYLNTDVAVNGNFSLNVDASPLLQDVAISLTKEVCDPTVPRTCRSMYDVMLERDVTKHANGKAVCQNLAHGSDYAAFYHFIGVSCADWSYIFGGTHGIRRSYPVYHSIHDTFFWIKKFVDPEFKTHLAVTKYTAIFLLELSDSALLPFNTQTYGELLQSKANNLKTNSQFPVHNISTDAFIRAVKNFAKISREFEKSKAKSSKKEFRTLNDQMMQVEKAFVQTIDENNPKQLRHVIFGPNVANQYKGVYFPRVNHAIEMARKTGDWELVKKEISVLTHSINSAVSVLKQVSYIVFSSHLFQNESTTKKNVPEFEIARYKHSSKHVQQKLLNAIYSNPTLFHLLPVKYGRKKYRKKYSEGTDKGNDPLLLLGFHPLFTCFSHDFCLLSLRHKANNTKIRICGLLLSPAIKLKPLKKILLFRDRRDWLFHLVANPGTWPGARPWTWNWYKLQETYFSQEPHFAGSRRNNDLARHIAAKWKDYGFDQVELTRYDVLLNTPHKDLKNKVEIHRNGEVVFEAQPYEKASDTICALRKDEVKGEKIPILLGFSPSGRVKGEVVYANFGTEEDFGKLKDLGVSVKDKIVIIRQGRIFRGNKVFNSAFHGAVGAIIYTDPAQFAPEGTQNTFPHSWWLPDSGTQRGSSLGEAGPGDPLTPGYPSIDGIYRNKIDKSGLPKIPAAAMSYKDAKEILRRMKGPKAPKSWQGGLELTYYLGPGFSDKNLSLHLDINNKLETKAIYNVIGQIRGSEEPDRYVLVGNHRDAWVFGAADPSSGTSVLMELSRGLGNLLKAGWRPRRTIFLCSWDAEEIFVVGSTEWVEENAQVLQGRAVGYLNTDVTVNGNFSLNVDATPLLQDVAISLTKEVCDPTVPHTCRSMYDVMLERDVTKHANGIAVCDNLAFGSDYAAFYHFIGVSCADWSYIFGGTHGIRRSYPVYHSIHDTFYWIKKFVDPEFKIHLAVTKYTAIFLLELSDSALLPFNTQTYGELLQSKAKNLKTNSHFQVHNISTDAFMRAVKNFAKISREFEKSKAKSSKKEFRTLNDQMMQVEKAFVQTIDENNPKQLRHVIFGPNLANLYGGVYFPRVNHAIEMARKTGDWELVKKEISVLTYSINSAASVLKRI</sequence>
<evidence type="ECO:0000259" key="4">
    <source>
        <dbReference type="Pfam" id="PF04253"/>
    </source>
</evidence>
<dbReference type="InterPro" id="IPR036757">
    <property type="entry name" value="TFR-like_dimer_dom_sf"/>
</dbReference>
<keyword evidence="2" id="KW-0472">Membrane</keyword>
<dbReference type="Gene3D" id="1.20.930.40">
    <property type="entry name" value="Transferrin receptor-like, dimerisation domain"/>
    <property type="match status" value="2"/>
</dbReference>
<dbReference type="Pfam" id="PF04253">
    <property type="entry name" value="TFR_dimer"/>
    <property type="match status" value="2"/>
</dbReference>
<accession>A0ABN8MN02</accession>
<evidence type="ECO:0000256" key="1">
    <source>
        <dbReference type="ARBA" id="ARBA00005634"/>
    </source>
</evidence>
<feature type="domain" description="Peptidase M28" evidence="5">
    <location>
        <begin position="1195"/>
        <end position="1323"/>
    </location>
</feature>
<dbReference type="SUPFAM" id="SSF52025">
    <property type="entry name" value="PA domain"/>
    <property type="match status" value="2"/>
</dbReference>
<feature type="domain" description="Transferrin receptor-like dimerisation" evidence="4">
    <location>
        <begin position="1461"/>
        <end position="1573"/>
    </location>
</feature>
<dbReference type="SUPFAM" id="SSF53187">
    <property type="entry name" value="Zn-dependent exopeptidases"/>
    <property type="match status" value="2"/>
</dbReference>
<organism evidence="6 7">
    <name type="scientific">Porites lobata</name>
    <dbReference type="NCBI Taxonomy" id="104759"/>
    <lineage>
        <taxon>Eukaryota</taxon>
        <taxon>Metazoa</taxon>
        <taxon>Cnidaria</taxon>
        <taxon>Anthozoa</taxon>
        <taxon>Hexacorallia</taxon>
        <taxon>Scleractinia</taxon>
        <taxon>Fungiina</taxon>
        <taxon>Poritidae</taxon>
        <taxon>Porites</taxon>
    </lineage>
</organism>
<dbReference type="CDD" id="cd08022">
    <property type="entry name" value="M28_PSMA_like"/>
    <property type="match status" value="2"/>
</dbReference>
<dbReference type="Gene3D" id="3.50.30.30">
    <property type="match status" value="2"/>
</dbReference>
<dbReference type="Gene3D" id="3.40.630.10">
    <property type="entry name" value="Zn peptidases"/>
    <property type="match status" value="2"/>
</dbReference>
<dbReference type="PANTHER" id="PTHR10404:SF78">
    <property type="entry name" value="N-ACETYLATED ALPHA-LINKED ACIDIC DIPEPTIDASE 2"/>
    <property type="match status" value="1"/>
</dbReference>
<evidence type="ECO:0000313" key="7">
    <source>
        <dbReference type="Proteomes" id="UP001159405"/>
    </source>
</evidence>
<keyword evidence="2" id="KW-1133">Transmembrane helix</keyword>
<dbReference type="Pfam" id="PF02225">
    <property type="entry name" value="PA"/>
    <property type="match status" value="2"/>
</dbReference>
<dbReference type="EMBL" id="CALNXK010000001">
    <property type="protein sequence ID" value="CAH3032322.1"/>
    <property type="molecule type" value="Genomic_DNA"/>
</dbReference>
<keyword evidence="2" id="KW-0812">Transmembrane</keyword>
<dbReference type="InterPro" id="IPR039373">
    <property type="entry name" value="Peptidase_M28B"/>
</dbReference>
<comment type="similarity">
    <text evidence="1">Belongs to the peptidase M28 family. M28B subfamily.</text>
</comment>
<dbReference type="InterPro" id="IPR003137">
    <property type="entry name" value="PA_domain"/>
</dbReference>
<name>A0ABN8MN02_9CNID</name>
<dbReference type="InterPro" id="IPR007365">
    <property type="entry name" value="TFR-like_dimer_dom"/>
</dbReference>
<feature type="domain" description="Peptidase M28" evidence="5">
    <location>
        <begin position="370"/>
        <end position="498"/>
    </location>
</feature>
<feature type="domain" description="PA" evidence="3">
    <location>
        <begin position="187"/>
        <end position="272"/>
    </location>
</feature>
<dbReference type="InterPro" id="IPR007484">
    <property type="entry name" value="Peptidase_M28"/>
</dbReference>
<feature type="domain" description="Transferrin receptor-like dimerisation" evidence="4">
    <location>
        <begin position="638"/>
        <end position="748"/>
    </location>
</feature>
<comment type="caution">
    <text evidence="6">The sequence shown here is derived from an EMBL/GenBank/DDBJ whole genome shotgun (WGS) entry which is preliminary data.</text>
</comment>
<evidence type="ECO:0000259" key="3">
    <source>
        <dbReference type="Pfam" id="PF02225"/>
    </source>
</evidence>
<dbReference type="Proteomes" id="UP001159405">
    <property type="component" value="Unassembled WGS sequence"/>
</dbReference>
<dbReference type="InterPro" id="IPR046450">
    <property type="entry name" value="PA_dom_sf"/>
</dbReference>
<dbReference type="Pfam" id="PF04389">
    <property type="entry name" value="Peptidase_M28"/>
    <property type="match status" value="2"/>
</dbReference>